<protein>
    <recommendedName>
        <fullName evidence="1">Zinc finger CGNR domain-containing protein</fullName>
    </recommendedName>
</protein>
<feature type="domain" description="Zinc finger CGNR" evidence="1">
    <location>
        <begin position="147"/>
        <end position="189"/>
    </location>
</feature>
<accession>A0A2T4UFC0</accession>
<dbReference type="AlphaFoldDB" id="A0A2T4UFC0"/>
<dbReference type="Proteomes" id="UP000240739">
    <property type="component" value="Unassembled WGS sequence"/>
</dbReference>
<dbReference type="OrthoDB" id="123307at2"/>
<evidence type="ECO:0000259" key="1">
    <source>
        <dbReference type="Pfam" id="PF11706"/>
    </source>
</evidence>
<dbReference type="Gene3D" id="1.10.3300.10">
    <property type="entry name" value="Jann2411-like domain"/>
    <property type="match status" value="1"/>
</dbReference>
<keyword evidence="3" id="KW-1185">Reference proteome</keyword>
<dbReference type="EMBL" id="PYYB01000002">
    <property type="protein sequence ID" value="PTL56460.1"/>
    <property type="molecule type" value="Genomic_DNA"/>
</dbReference>
<dbReference type="Pfam" id="PF07336">
    <property type="entry name" value="ABATE"/>
    <property type="match status" value="1"/>
</dbReference>
<dbReference type="PANTHER" id="PTHR35525:SF3">
    <property type="entry name" value="BLL6575 PROTEIN"/>
    <property type="match status" value="1"/>
</dbReference>
<dbReference type="Pfam" id="PF11706">
    <property type="entry name" value="zf-CGNR"/>
    <property type="match status" value="1"/>
</dbReference>
<dbReference type="InterPro" id="IPR021005">
    <property type="entry name" value="Znf_CGNR"/>
</dbReference>
<reference evidence="2 3" key="1">
    <citation type="submission" date="2018-03" db="EMBL/GenBank/DDBJ databases">
        <title>Aquarubrobacter algicola gen. nov., sp. nov., a novel actinobacterium isolated from shallow eutrophic lake during the end of cyanobacterial harmful algal blooms.</title>
        <authorList>
            <person name="Chun S.J."/>
        </authorList>
    </citation>
    <scope>NUCLEOTIDE SEQUENCE [LARGE SCALE GENOMIC DNA]</scope>
    <source>
        <strain evidence="2 3">Seoho-28</strain>
    </source>
</reference>
<comment type="caution">
    <text evidence="2">The sequence shown here is derived from an EMBL/GenBank/DDBJ whole genome shotgun (WGS) entry which is preliminary data.</text>
</comment>
<dbReference type="InterPro" id="IPR010852">
    <property type="entry name" value="ABATE"/>
</dbReference>
<evidence type="ECO:0000313" key="2">
    <source>
        <dbReference type="EMBL" id="PTL56460.1"/>
    </source>
</evidence>
<organism evidence="2 3">
    <name type="scientific">Paraconexibacter algicola</name>
    <dbReference type="NCBI Taxonomy" id="2133960"/>
    <lineage>
        <taxon>Bacteria</taxon>
        <taxon>Bacillati</taxon>
        <taxon>Actinomycetota</taxon>
        <taxon>Thermoleophilia</taxon>
        <taxon>Solirubrobacterales</taxon>
        <taxon>Paraconexibacteraceae</taxon>
        <taxon>Paraconexibacter</taxon>
    </lineage>
</organism>
<dbReference type="InterPro" id="IPR023286">
    <property type="entry name" value="ABATE_dom_sf"/>
</dbReference>
<sequence>MAVTFPDGGHHDGFCAPAALEPVRVFVNTLDLDAGTDGLTDPDGLVEALRGTVGLAAEAVPTAADVQAARALRDALRALLACNHDGGTPDPSAVRVLNATAADADLGVRFAPEGRSVVACGVPGVRGAFGRLLAIVAAAQADGTWTRLKICPADDCGWAFYDVSRNRSRRWCSMEVCGNRAKVRAYRDR</sequence>
<evidence type="ECO:0000313" key="3">
    <source>
        <dbReference type="Proteomes" id="UP000240739"/>
    </source>
</evidence>
<name>A0A2T4UFC0_9ACTN</name>
<dbReference type="PANTHER" id="PTHR35525">
    <property type="entry name" value="BLL6575 PROTEIN"/>
    <property type="match status" value="1"/>
</dbReference>
<dbReference type="SUPFAM" id="SSF160904">
    <property type="entry name" value="Jann2411-like"/>
    <property type="match status" value="1"/>
</dbReference>
<proteinExistence type="predicted"/>
<dbReference type="RefSeq" id="WP_107570179.1">
    <property type="nucleotide sequence ID" value="NZ_PYYB01000002.1"/>
</dbReference>
<gene>
    <name evidence="2" type="ORF">C7Y72_15985</name>
</gene>